<dbReference type="Proteomes" id="UP001327560">
    <property type="component" value="Chromosome 9"/>
</dbReference>
<proteinExistence type="predicted"/>
<dbReference type="GO" id="GO:0005634">
    <property type="term" value="C:nucleus"/>
    <property type="evidence" value="ECO:0007669"/>
    <property type="project" value="UniProtKB-SubCell"/>
</dbReference>
<evidence type="ECO:0000313" key="9">
    <source>
        <dbReference type="Proteomes" id="UP001327560"/>
    </source>
</evidence>
<feature type="domain" description="TF-B3" evidence="7">
    <location>
        <begin position="179"/>
        <end position="274"/>
    </location>
</feature>
<keyword evidence="5" id="KW-0539">Nucleus</keyword>
<sequence>MDSNGELSFILDFCLSRITGSRSFRPPSSRCSSLIFQASCRPKPPSLTRLRLTQSHATANPPRSISAEGRAVTRIRVAPHLLFHGVVSRSWPRDEQPREATFHCTWEYIEKSASTFHCTWEGSHSRLSLNQAVGGDHKAPSRGSAKLAGHTHAEPTPTYQTPASAMQDGTVPLLGTPFFTFIIGKAQVGSPFHVFVPRPFFQHLPNATVPVMLSHENRTWGMKYYCKGLTRRLCSGWDKFATDNNLQVGDGCVLELVESENGAAKFRVQILRRQPLPLHGDPEGLTSNHPILID</sequence>
<protein>
    <submittedName>
        <fullName evidence="8">B3 domain-containing protein</fullName>
    </submittedName>
</protein>
<evidence type="ECO:0000256" key="1">
    <source>
        <dbReference type="ARBA" id="ARBA00004123"/>
    </source>
</evidence>
<evidence type="ECO:0000313" key="8">
    <source>
        <dbReference type="EMBL" id="WOL19532.1"/>
    </source>
</evidence>
<keyword evidence="2" id="KW-0805">Transcription regulation</keyword>
<keyword evidence="4" id="KW-0804">Transcription</keyword>
<dbReference type="InterPro" id="IPR044837">
    <property type="entry name" value="REM16-like"/>
</dbReference>
<dbReference type="SMART" id="SM01019">
    <property type="entry name" value="B3"/>
    <property type="match status" value="1"/>
</dbReference>
<feature type="region of interest" description="Disordered" evidence="6">
    <location>
        <begin position="131"/>
        <end position="162"/>
    </location>
</feature>
<name>A0AAQ3L9E3_9LILI</name>
<dbReference type="EMBL" id="CP136898">
    <property type="protein sequence ID" value="WOL19532.1"/>
    <property type="molecule type" value="Genomic_DNA"/>
</dbReference>
<reference evidence="8 9" key="1">
    <citation type="submission" date="2023-10" db="EMBL/GenBank/DDBJ databases">
        <title>Chromosome-scale genome assembly provides insights into flower coloration mechanisms of Canna indica.</title>
        <authorList>
            <person name="Li C."/>
        </authorList>
    </citation>
    <scope>NUCLEOTIDE SEQUENCE [LARGE SCALE GENOMIC DNA]</scope>
    <source>
        <tissue evidence="8">Flower</tissue>
    </source>
</reference>
<dbReference type="PANTHER" id="PTHR31391:SF64">
    <property type="entry name" value="B3 DOMAIN-CONTAINING PROTEIN OS06G0112300"/>
    <property type="match status" value="1"/>
</dbReference>
<dbReference type="CDD" id="cd10017">
    <property type="entry name" value="B3_DNA"/>
    <property type="match status" value="1"/>
</dbReference>
<dbReference type="GO" id="GO:0003677">
    <property type="term" value="F:DNA binding"/>
    <property type="evidence" value="ECO:0007669"/>
    <property type="project" value="UniProtKB-KW"/>
</dbReference>
<dbReference type="AlphaFoldDB" id="A0AAQ3L9E3"/>
<keyword evidence="3" id="KW-0238">DNA-binding</keyword>
<comment type="subcellular location">
    <subcellularLocation>
        <location evidence="1">Nucleus</location>
    </subcellularLocation>
</comment>
<organism evidence="8 9">
    <name type="scientific">Canna indica</name>
    <name type="common">Indian-shot</name>
    <dbReference type="NCBI Taxonomy" id="4628"/>
    <lineage>
        <taxon>Eukaryota</taxon>
        <taxon>Viridiplantae</taxon>
        <taxon>Streptophyta</taxon>
        <taxon>Embryophyta</taxon>
        <taxon>Tracheophyta</taxon>
        <taxon>Spermatophyta</taxon>
        <taxon>Magnoliopsida</taxon>
        <taxon>Liliopsida</taxon>
        <taxon>Zingiberales</taxon>
        <taxon>Cannaceae</taxon>
        <taxon>Canna</taxon>
    </lineage>
</organism>
<dbReference type="InterPro" id="IPR003340">
    <property type="entry name" value="B3_DNA-bd"/>
</dbReference>
<evidence type="ECO:0000256" key="4">
    <source>
        <dbReference type="ARBA" id="ARBA00023163"/>
    </source>
</evidence>
<evidence type="ECO:0000256" key="2">
    <source>
        <dbReference type="ARBA" id="ARBA00023015"/>
    </source>
</evidence>
<accession>A0AAQ3L9E3</accession>
<dbReference type="SUPFAM" id="SSF101936">
    <property type="entry name" value="DNA-binding pseudobarrel domain"/>
    <property type="match status" value="1"/>
</dbReference>
<dbReference type="Gene3D" id="2.40.330.10">
    <property type="entry name" value="DNA-binding pseudobarrel domain"/>
    <property type="match status" value="1"/>
</dbReference>
<evidence type="ECO:0000256" key="5">
    <source>
        <dbReference type="ARBA" id="ARBA00023242"/>
    </source>
</evidence>
<evidence type="ECO:0000259" key="7">
    <source>
        <dbReference type="PROSITE" id="PS50863"/>
    </source>
</evidence>
<dbReference type="Pfam" id="PF02362">
    <property type="entry name" value="B3"/>
    <property type="match status" value="1"/>
</dbReference>
<dbReference type="InterPro" id="IPR015300">
    <property type="entry name" value="DNA-bd_pseudobarrel_sf"/>
</dbReference>
<evidence type="ECO:0000256" key="3">
    <source>
        <dbReference type="ARBA" id="ARBA00023125"/>
    </source>
</evidence>
<dbReference type="PROSITE" id="PS50863">
    <property type="entry name" value="B3"/>
    <property type="match status" value="1"/>
</dbReference>
<evidence type="ECO:0000256" key="6">
    <source>
        <dbReference type="SAM" id="MobiDB-lite"/>
    </source>
</evidence>
<gene>
    <name evidence="8" type="ORF">Cni_G28330</name>
</gene>
<keyword evidence="9" id="KW-1185">Reference proteome</keyword>
<dbReference type="PANTHER" id="PTHR31391">
    <property type="entry name" value="B3 DOMAIN-CONTAINING PROTEIN OS11G0197600-RELATED"/>
    <property type="match status" value="1"/>
</dbReference>